<keyword evidence="4" id="KW-0238">DNA-binding</keyword>
<dbReference type="InterPro" id="IPR001789">
    <property type="entry name" value="Sig_transdc_resp-reg_receiver"/>
</dbReference>
<evidence type="ECO:0000313" key="4">
    <source>
        <dbReference type="EMBL" id="GLR16052.1"/>
    </source>
</evidence>
<gene>
    <name evidence="4" type="ORF">GCM10007940_06670</name>
</gene>
<dbReference type="InterPro" id="IPR046947">
    <property type="entry name" value="LytR-like"/>
</dbReference>
<proteinExistence type="predicted"/>
<dbReference type="GO" id="GO:0003677">
    <property type="term" value="F:DNA binding"/>
    <property type="evidence" value="ECO:0007669"/>
    <property type="project" value="UniProtKB-KW"/>
</dbReference>
<dbReference type="Gene3D" id="3.40.50.2300">
    <property type="match status" value="1"/>
</dbReference>
<reference evidence="4" key="1">
    <citation type="journal article" date="2014" name="Int. J. Syst. Evol. Microbiol.">
        <title>Complete genome sequence of Corynebacterium casei LMG S-19264T (=DSM 44701T), isolated from a smear-ripened cheese.</title>
        <authorList>
            <consortium name="US DOE Joint Genome Institute (JGI-PGF)"/>
            <person name="Walter F."/>
            <person name="Albersmeier A."/>
            <person name="Kalinowski J."/>
            <person name="Ruckert C."/>
        </authorList>
    </citation>
    <scope>NUCLEOTIDE SEQUENCE</scope>
    <source>
        <strain evidence="4">NBRC 108769</strain>
    </source>
</reference>
<evidence type="ECO:0000313" key="5">
    <source>
        <dbReference type="Proteomes" id="UP001156666"/>
    </source>
</evidence>
<dbReference type="SUPFAM" id="SSF52172">
    <property type="entry name" value="CheY-like"/>
    <property type="match status" value="1"/>
</dbReference>
<dbReference type="PANTHER" id="PTHR37299:SF1">
    <property type="entry name" value="STAGE 0 SPORULATION PROTEIN A HOMOLOG"/>
    <property type="match status" value="1"/>
</dbReference>
<keyword evidence="5" id="KW-1185">Reference proteome</keyword>
<dbReference type="InterPro" id="IPR007492">
    <property type="entry name" value="LytTR_DNA-bd_dom"/>
</dbReference>
<feature type="domain" description="HTH LytTR-type" evidence="3">
    <location>
        <begin position="144"/>
        <end position="247"/>
    </location>
</feature>
<evidence type="ECO:0000259" key="3">
    <source>
        <dbReference type="PROSITE" id="PS50930"/>
    </source>
</evidence>
<dbReference type="GO" id="GO:0000156">
    <property type="term" value="F:phosphorelay response regulator activity"/>
    <property type="evidence" value="ECO:0007669"/>
    <property type="project" value="InterPro"/>
</dbReference>
<dbReference type="SMART" id="SM00850">
    <property type="entry name" value="LytTR"/>
    <property type="match status" value="1"/>
</dbReference>
<dbReference type="InterPro" id="IPR011006">
    <property type="entry name" value="CheY-like_superfamily"/>
</dbReference>
<dbReference type="Pfam" id="PF04397">
    <property type="entry name" value="LytTR"/>
    <property type="match status" value="1"/>
</dbReference>
<dbReference type="Gene3D" id="2.40.50.1020">
    <property type="entry name" value="LytTr DNA-binding domain"/>
    <property type="match status" value="1"/>
</dbReference>
<dbReference type="Proteomes" id="UP001156666">
    <property type="component" value="Unassembled WGS sequence"/>
</dbReference>
<accession>A0AA37SL83</accession>
<name>A0AA37SL83_9BACT</name>
<dbReference type="SMART" id="SM00448">
    <property type="entry name" value="REC"/>
    <property type="match status" value="1"/>
</dbReference>
<feature type="domain" description="Response regulatory" evidence="2">
    <location>
        <begin position="3"/>
        <end position="116"/>
    </location>
</feature>
<feature type="modified residue" description="4-aspartylphosphate" evidence="1">
    <location>
        <position position="55"/>
    </location>
</feature>
<dbReference type="AlphaFoldDB" id="A0AA37SL83"/>
<dbReference type="RefSeq" id="WP_235294695.1">
    <property type="nucleotide sequence ID" value="NZ_BSOH01000003.1"/>
</dbReference>
<protein>
    <submittedName>
        <fullName evidence="4">DNA-binding response regulator</fullName>
    </submittedName>
</protein>
<dbReference type="Pfam" id="PF00072">
    <property type="entry name" value="Response_reg"/>
    <property type="match status" value="1"/>
</dbReference>
<dbReference type="PANTHER" id="PTHR37299">
    <property type="entry name" value="TRANSCRIPTIONAL REGULATOR-RELATED"/>
    <property type="match status" value="1"/>
</dbReference>
<dbReference type="EMBL" id="BSOH01000003">
    <property type="protein sequence ID" value="GLR16052.1"/>
    <property type="molecule type" value="Genomic_DNA"/>
</dbReference>
<reference evidence="4" key="2">
    <citation type="submission" date="2023-01" db="EMBL/GenBank/DDBJ databases">
        <title>Draft genome sequence of Portibacter lacus strain NBRC 108769.</title>
        <authorList>
            <person name="Sun Q."/>
            <person name="Mori K."/>
        </authorList>
    </citation>
    <scope>NUCLEOTIDE SEQUENCE</scope>
    <source>
        <strain evidence="4">NBRC 108769</strain>
    </source>
</reference>
<organism evidence="4 5">
    <name type="scientific">Portibacter lacus</name>
    <dbReference type="NCBI Taxonomy" id="1099794"/>
    <lineage>
        <taxon>Bacteria</taxon>
        <taxon>Pseudomonadati</taxon>
        <taxon>Bacteroidota</taxon>
        <taxon>Saprospiria</taxon>
        <taxon>Saprospirales</taxon>
        <taxon>Haliscomenobacteraceae</taxon>
        <taxon>Portibacter</taxon>
    </lineage>
</organism>
<sequence>MLNAIIIDDELNCTEVLQYELNRLSDTVHILAMYNDPEIALVKLPAFDVDIVFLDIEMPGLNAFQLLDRLESIDFQIIFTTAYDHYALKAFRYYAVDYLLKPIDKDELSSAVDRVAHQKRVWEKRMLSEIHSKINAPNTIFTKITLPTQTGYVFAEISEIVRCEANSNYATIFLDGESKIIISKPLKHVQELLQGHGFFRCHQSHLVNLNFIKKYEKNQGGYIVMKNGDKIGVSQGKKSAFEALLKSGLR</sequence>
<evidence type="ECO:0000259" key="2">
    <source>
        <dbReference type="PROSITE" id="PS50110"/>
    </source>
</evidence>
<comment type="caution">
    <text evidence="4">The sequence shown here is derived from an EMBL/GenBank/DDBJ whole genome shotgun (WGS) entry which is preliminary data.</text>
</comment>
<keyword evidence="1" id="KW-0597">Phosphoprotein</keyword>
<evidence type="ECO:0000256" key="1">
    <source>
        <dbReference type="PROSITE-ProRule" id="PRU00169"/>
    </source>
</evidence>
<dbReference type="PROSITE" id="PS50110">
    <property type="entry name" value="RESPONSE_REGULATORY"/>
    <property type="match status" value="1"/>
</dbReference>
<dbReference type="PROSITE" id="PS50930">
    <property type="entry name" value="HTH_LYTTR"/>
    <property type="match status" value="1"/>
</dbReference>